<name>K0IJJ7_NITGG</name>
<keyword evidence="2" id="KW-0862">Zinc</keyword>
<comment type="cofactor">
    <cofactor evidence="2">
        <name>Zn(2+)</name>
        <dbReference type="ChEBI" id="CHEBI:29105"/>
    </cofactor>
    <text evidence="2">Binds 1 zinc ion per subunit.</text>
</comment>
<dbReference type="OrthoDB" id="7244at2157"/>
<evidence type="ECO:0000313" key="4">
    <source>
        <dbReference type="EMBL" id="AFU60195.1"/>
    </source>
</evidence>
<evidence type="ECO:0000256" key="1">
    <source>
        <dbReference type="PIRNR" id="PIRNR006615"/>
    </source>
</evidence>
<dbReference type="GeneID" id="13797090"/>
<dbReference type="PANTHER" id="PTHR34217:SF1">
    <property type="entry name" value="CARBOXYPEPTIDASE 1"/>
    <property type="match status" value="1"/>
</dbReference>
<feature type="binding site" evidence="2">
    <location>
        <position position="272"/>
    </location>
    <ligand>
        <name>Zn(2+)</name>
        <dbReference type="ChEBI" id="CHEBI:29105"/>
        <note>catalytic</note>
    </ligand>
</feature>
<feature type="binding site" evidence="2">
    <location>
        <position position="298"/>
    </location>
    <ligand>
        <name>Zn(2+)</name>
        <dbReference type="ChEBI" id="CHEBI:29105"/>
        <note>catalytic</note>
    </ligand>
</feature>
<dbReference type="PIRSF" id="PIRSF006615">
    <property type="entry name" value="Zn_crbxpep_Taq"/>
    <property type="match status" value="1"/>
</dbReference>
<dbReference type="AlphaFoldDB" id="K0IJJ7"/>
<comment type="similarity">
    <text evidence="1">Belongs to the peptidase M32 family.</text>
</comment>
<organism evidence="4 5">
    <name type="scientific">Nitrososphaera gargensis (strain Ga9.2)</name>
    <dbReference type="NCBI Taxonomy" id="1237085"/>
    <lineage>
        <taxon>Archaea</taxon>
        <taxon>Nitrososphaerota</taxon>
        <taxon>Nitrososphaeria</taxon>
        <taxon>Nitrososphaerales</taxon>
        <taxon>Nitrososphaeraceae</taxon>
        <taxon>Nitrososphaera</taxon>
    </lineage>
</organism>
<dbReference type="GO" id="GO:0004181">
    <property type="term" value="F:metallocarboxypeptidase activity"/>
    <property type="evidence" value="ECO:0007669"/>
    <property type="project" value="UniProtKB-UniRule"/>
</dbReference>
<protein>
    <recommendedName>
        <fullName evidence="1">Metal-dependent carboxypeptidase</fullName>
        <ecNumber evidence="1">3.4.17.19</ecNumber>
    </recommendedName>
</protein>
<dbReference type="PROSITE" id="PS52034">
    <property type="entry name" value="PEPTIDASE_M32"/>
    <property type="match status" value="1"/>
</dbReference>
<keyword evidence="1" id="KW-0482">Metalloprotease</keyword>
<dbReference type="Pfam" id="PF02074">
    <property type="entry name" value="Peptidase_M32"/>
    <property type="match status" value="1"/>
</dbReference>
<dbReference type="RefSeq" id="WP_015020728.1">
    <property type="nucleotide sequence ID" value="NC_018719.1"/>
</dbReference>
<dbReference type="GO" id="GO:0006508">
    <property type="term" value="P:proteolysis"/>
    <property type="evidence" value="ECO:0007669"/>
    <property type="project" value="UniProtKB-UniRule"/>
</dbReference>
<feature type="binding site" evidence="2">
    <location>
        <position position="268"/>
    </location>
    <ligand>
        <name>Zn(2+)</name>
        <dbReference type="ChEBI" id="CHEBI:29105"/>
        <note>catalytic</note>
    </ligand>
</feature>
<keyword evidence="1 2" id="KW-0479">Metal-binding</keyword>
<reference evidence="4 5" key="1">
    <citation type="journal article" date="2012" name="Environ. Microbiol.">
        <title>The genome of the ammonia-oxidizing Candidatus Nitrososphaera gargensis: insights into metabolic versatility and environmental adaptations.</title>
        <authorList>
            <person name="Spang A."/>
            <person name="Poehlein A."/>
            <person name="Offre P."/>
            <person name="Zumbragel S."/>
            <person name="Haider S."/>
            <person name="Rychlik N."/>
            <person name="Nowka B."/>
            <person name="Schmeisser C."/>
            <person name="Lebedeva E.V."/>
            <person name="Rattei T."/>
            <person name="Bohm C."/>
            <person name="Schmid M."/>
            <person name="Galushko A."/>
            <person name="Hatzenpichler R."/>
            <person name="Weinmaier T."/>
            <person name="Daniel R."/>
            <person name="Schleper C."/>
            <person name="Spieck E."/>
            <person name="Streit W."/>
            <person name="Wagner M."/>
        </authorList>
    </citation>
    <scope>NUCLEOTIDE SEQUENCE [LARGE SCALE GENOMIC DNA]</scope>
    <source>
        <strain evidence="5">Ga9.2</strain>
    </source>
</reference>
<dbReference type="EMBL" id="CP002408">
    <property type="protein sequence ID" value="AFU60195.1"/>
    <property type="molecule type" value="Genomic_DNA"/>
</dbReference>
<dbReference type="PRINTS" id="PR00998">
    <property type="entry name" value="CRBOXYPTASET"/>
</dbReference>
<accession>K0IJJ7</accession>
<comment type="function">
    <text evidence="1">Broad specificity carboxypetidase that releases amino acids sequentially from the C-terminus, including neutral, aromatic, polar and basic residues.</text>
</comment>
<keyword evidence="1 4" id="KW-0378">Hydrolase</keyword>
<feature type="active site" description="Proton donor/acceptor" evidence="3">
    <location>
        <position position="269"/>
    </location>
</feature>
<evidence type="ECO:0000256" key="3">
    <source>
        <dbReference type="PIRSR" id="PIRSR006615-2"/>
    </source>
</evidence>
<dbReference type="EC" id="3.4.17.19" evidence="1"/>
<evidence type="ECO:0000256" key="2">
    <source>
        <dbReference type="PIRSR" id="PIRSR006615-1"/>
    </source>
</evidence>
<gene>
    <name evidence="4" type="ordered locus">Ngar_c32800</name>
</gene>
<dbReference type="BioCyc" id="CNIT1237085:G1324-3280-MONOMER"/>
<comment type="catalytic activity">
    <reaction evidence="1">
        <text>Release of a C-terminal amino acid with broad specificity, except for -Pro.</text>
        <dbReference type="EC" id="3.4.17.19"/>
    </reaction>
</comment>
<dbReference type="CDD" id="cd06460">
    <property type="entry name" value="M32_Taq"/>
    <property type="match status" value="1"/>
</dbReference>
<keyword evidence="5" id="KW-1185">Reference proteome</keyword>
<sequence>MKSENPVINQVLDAYKPIWSINHATSLLGWDFETYMPKKGSEERGVAYSQLHLLHKGLLLSKNFVDLVESAKKQQEGLNDVEKGIIRILDRDITKQLKIPKELIEAESLERIRGNMVWRQAREKSDFKMYEPHLKKMIEIKKQIADKIGYEKHPYDVLLDQFEEELTVDDLDKVFGVLTPQIQKILKKLMDSGSPFCKESNLGKSRYDIQKVDELNRKILELLQYDMERFRIDVSTHPFTEAMGLNDVRITTRYEWTDFKRSISSTIHEAGHALYHLQCDQSLSVTPVEGGSSLGLHESQSRFWENIVGRSRPFIQLIAPLIRKQVNFANQATDEELYLYFNNVKPDYIRVDADEVTYNLHIAIRYEIEKKIFGDELDVSEIPQFWNDRMEQLLGVRPTEDSQGVLQDTHWSSGLFGYFPTYTLGNLVSAIIASKMRKDLKDYEENISKGDFKSIREWLRLKIHQHGSVYAPKVLLKNILNEEGYNPDYFVTYIETKYLVS</sequence>
<dbReference type="InParanoid" id="K0IJJ7"/>
<dbReference type="Proteomes" id="UP000008037">
    <property type="component" value="Chromosome"/>
</dbReference>
<dbReference type="GO" id="GO:0046872">
    <property type="term" value="F:metal ion binding"/>
    <property type="evidence" value="ECO:0007669"/>
    <property type="project" value="UniProtKB-KW"/>
</dbReference>
<dbReference type="STRING" id="1237085.Ngar_c32800"/>
<dbReference type="HOGENOM" id="CLU_032916_1_1_2"/>
<keyword evidence="1" id="KW-0645">Protease</keyword>
<dbReference type="InterPro" id="IPR001333">
    <property type="entry name" value="Peptidase_M32_Taq"/>
</dbReference>
<dbReference type="Gene3D" id="1.10.1370.30">
    <property type="match status" value="1"/>
</dbReference>
<dbReference type="PANTHER" id="PTHR34217">
    <property type="entry name" value="METAL-DEPENDENT CARBOXYPEPTIDASE"/>
    <property type="match status" value="1"/>
</dbReference>
<dbReference type="PATRIC" id="fig|1237085.11.peg.3275"/>
<proteinExistence type="inferred from homology"/>
<keyword evidence="1 4" id="KW-0121">Carboxypeptidase</keyword>
<dbReference type="SUPFAM" id="SSF55486">
    <property type="entry name" value="Metalloproteases ('zincins'), catalytic domain"/>
    <property type="match status" value="1"/>
</dbReference>
<dbReference type="KEGG" id="nga:Ngar_c32800"/>
<evidence type="ECO:0000313" key="5">
    <source>
        <dbReference type="Proteomes" id="UP000008037"/>
    </source>
</evidence>